<dbReference type="CDD" id="cd16415">
    <property type="entry name" value="HAD_dREG-2_like"/>
    <property type="match status" value="1"/>
</dbReference>
<dbReference type="NCBIfam" id="TIGR01509">
    <property type="entry name" value="HAD-SF-IA-v3"/>
    <property type="match status" value="1"/>
</dbReference>
<dbReference type="PRINTS" id="PR00413">
    <property type="entry name" value="HADHALOGNASE"/>
</dbReference>
<dbReference type="AlphaFoldDB" id="A0A3N6R741"/>
<accession>A0A3N6R741</accession>
<reference evidence="1 2" key="1">
    <citation type="journal article" date="2018" name="ACS Chem. Biol.">
        <title>Ketoreductase domain dysfunction expands chemodiversity: malyngamide biosynthesis in the cyanobacterium Okeania hirsuta.</title>
        <authorList>
            <person name="Moss N.A."/>
            <person name="Leao T."/>
            <person name="Rankin M."/>
            <person name="McCullough T.M."/>
            <person name="Qu P."/>
            <person name="Korobeynikov A."/>
            <person name="Smith J.L."/>
            <person name="Gerwick L."/>
            <person name="Gerwick W.H."/>
        </authorList>
    </citation>
    <scope>NUCLEOTIDE SEQUENCE [LARGE SCALE GENOMIC DNA]</scope>
    <source>
        <strain evidence="1 2">PAB10Feb10-1</strain>
    </source>
</reference>
<dbReference type="InterPro" id="IPR006439">
    <property type="entry name" value="HAD-SF_hydro_IA"/>
</dbReference>
<keyword evidence="1" id="KW-0378">Hydrolase</keyword>
<dbReference type="SUPFAM" id="SSF56784">
    <property type="entry name" value="HAD-like"/>
    <property type="match status" value="1"/>
</dbReference>
<evidence type="ECO:0000313" key="2">
    <source>
        <dbReference type="Proteomes" id="UP000269154"/>
    </source>
</evidence>
<dbReference type="EMBL" id="RCBY01000015">
    <property type="protein sequence ID" value="RQH52764.1"/>
    <property type="molecule type" value="Genomic_DNA"/>
</dbReference>
<dbReference type="NCBIfam" id="TIGR01549">
    <property type="entry name" value="HAD-SF-IA-v1"/>
    <property type="match status" value="1"/>
</dbReference>
<dbReference type="RefSeq" id="WP_124143716.1">
    <property type="nucleotide sequence ID" value="NZ_CAWOKI010000365.1"/>
</dbReference>
<organism evidence="1 2">
    <name type="scientific">Okeania hirsuta</name>
    <dbReference type="NCBI Taxonomy" id="1458930"/>
    <lineage>
        <taxon>Bacteria</taxon>
        <taxon>Bacillati</taxon>
        <taxon>Cyanobacteriota</taxon>
        <taxon>Cyanophyceae</taxon>
        <taxon>Oscillatoriophycideae</taxon>
        <taxon>Oscillatoriales</taxon>
        <taxon>Microcoleaceae</taxon>
        <taxon>Okeania</taxon>
    </lineage>
</organism>
<protein>
    <submittedName>
        <fullName evidence="1">HAD family hydrolase</fullName>
    </submittedName>
</protein>
<dbReference type="InterPro" id="IPR036412">
    <property type="entry name" value="HAD-like_sf"/>
</dbReference>
<dbReference type="OrthoDB" id="9809962at2"/>
<name>A0A3N6R741_9CYAN</name>
<dbReference type="Proteomes" id="UP000269154">
    <property type="component" value="Unassembled WGS sequence"/>
</dbReference>
<dbReference type="SFLD" id="SFLDS00003">
    <property type="entry name" value="Haloacid_Dehalogenase"/>
    <property type="match status" value="1"/>
</dbReference>
<dbReference type="NCBIfam" id="TIGR02252">
    <property type="entry name" value="DREG-2"/>
    <property type="match status" value="1"/>
</dbReference>
<dbReference type="InterPro" id="IPR011949">
    <property type="entry name" value="HAD-SF_hydro_IA_REG-2-like"/>
</dbReference>
<dbReference type="PANTHER" id="PTHR46191">
    <property type="match status" value="1"/>
</dbReference>
<dbReference type="GO" id="GO:0016787">
    <property type="term" value="F:hydrolase activity"/>
    <property type="evidence" value="ECO:0007669"/>
    <property type="project" value="UniProtKB-KW"/>
</dbReference>
<sequence length="234" mass="26264">MTKVILLDAVGTLFGVRDSVGEIYQQFASQWGVDVSPSAVNAAFFESFKIAPPMAFPGVESTKIPEQEFEWWCEVATATYKKLGVFEQFSDFRSFFRELYNHFATAAPWFVYPDVKPALTKWRDRGIQLAVLSNFDSRLYPVLAVLKLADFFDHVTISTEVGAAKPDRKIFVAALQKCGCAIEEVVHIGDSLTADYKGAINIGIKAFLLNRNTVLQPEEDHFATLLDCFDYSFS</sequence>
<gene>
    <name evidence="1" type="ORF">D5R40_04605</name>
</gene>
<evidence type="ECO:0000313" key="1">
    <source>
        <dbReference type="EMBL" id="RQH52764.1"/>
    </source>
</evidence>
<dbReference type="Gene3D" id="3.40.50.1000">
    <property type="entry name" value="HAD superfamily/HAD-like"/>
    <property type="match status" value="1"/>
</dbReference>
<comment type="caution">
    <text evidence="1">The sequence shown here is derived from an EMBL/GenBank/DDBJ whole genome shotgun (WGS) entry which is preliminary data.</text>
</comment>
<dbReference type="InterPro" id="IPR051828">
    <property type="entry name" value="HAD-like_hydrolase_domain"/>
</dbReference>
<dbReference type="Gene3D" id="1.10.150.720">
    <property type="entry name" value="Haloacid dehalogenase-like hydrolase"/>
    <property type="match status" value="1"/>
</dbReference>
<keyword evidence="2" id="KW-1185">Reference proteome</keyword>
<proteinExistence type="predicted"/>
<dbReference type="PANTHER" id="PTHR46191:SF2">
    <property type="entry name" value="HALOACID DEHALOGENASE-LIKE HYDROLASE DOMAIN-CONTAINING PROTEIN 3"/>
    <property type="match status" value="1"/>
</dbReference>
<dbReference type="InterPro" id="IPR023214">
    <property type="entry name" value="HAD_sf"/>
</dbReference>
<dbReference type="Pfam" id="PF00702">
    <property type="entry name" value="Hydrolase"/>
    <property type="match status" value="1"/>
</dbReference>
<dbReference type="InterPro" id="IPR044924">
    <property type="entry name" value="HAD-SF_hydro_IA_REG-2-like_cap"/>
</dbReference>
<dbReference type="SFLD" id="SFLDG01129">
    <property type="entry name" value="C1.5:_HAD__Beta-PGM__Phosphata"/>
    <property type="match status" value="1"/>
</dbReference>